<feature type="transmembrane region" description="Helical" evidence="7">
    <location>
        <begin position="73"/>
        <end position="96"/>
    </location>
</feature>
<evidence type="ECO:0000256" key="2">
    <source>
        <dbReference type="ARBA" id="ARBA00007965"/>
    </source>
</evidence>
<feature type="transmembrane region" description="Helical" evidence="7">
    <location>
        <begin position="142"/>
        <end position="162"/>
    </location>
</feature>
<evidence type="ECO:0000313" key="8">
    <source>
        <dbReference type="EMBL" id="CAD7634160.1"/>
    </source>
</evidence>
<dbReference type="EMBL" id="OC868660">
    <property type="protein sequence ID" value="CAD7634160.1"/>
    <property type="molecule type" value="Genomic_DNA"/>
</dbReference>
<evidence type="ECO:0000313" key="9">
    <source>
        <dbReference type="Proteomes" id="UP000759131"/>
    </source>
</evidence>
<comment type="similarity">
    <text evidence="2">Belongs to the SLC29A/ENT transporter (TC 2.A.57) family.</text>
</comment>
<evidence type="ECO:0000256" key="3">
    <source>
        <dbReference type="ARBA" id="ARBA00022448"/>
    </source>
</evidence>
<gene>
    <name evidence="8" type="ORF">OSB1V03_LOCUS14556</name>
</gene>
<feature type="transmembrane region" description="Helical" evidence="7">
    <location>
        <begin position="168"/>
        <end position="185"/>
    </location>
</feature>
<dbReference type="GO" id="GO:0005337">
    <property type="term" value="F:nucleoside transmembrane transporter activity"/>
    <property type="evidence" value="ECO:0007669"/>
    <property type="project" value="InterPro"/>
</dbReference>
<evidence type="ECO:0000256" key="5">
    <source>
        <dbReference type="ARBA" id="ARBA00022989"/>
    </source>
</evidence>
<dbReference type="PANTHER" id="PTHR10332:SF80">
    <property type="entry name" value="EQUILIBRATIVE NUCLEOSIDE TRANSPORTER 2, ISOFORM A"/>
    <property type="match status" value="1"/>
</dbReference>
<keyword evidence="3" id="KW-0813">Transport</keyword>
<name>A0A7R9L3F9_9ACAR</name>
<dbReference type="InterPro" id="IPR002259">
    <property type="entry name" value="Eqnu_transpt"/>
</dbReference>
<keyword evidence="6 7" id="KW-0472">Membrane</keyword>
<dbReference type="GO" id="GO:0005886">
    <property type="term" value="C:plasma membrane"/>
    <property type="evidence" value="ECO:0007669"/>
    <property type="project" value="TreeGrafter"/>
</dbReference>
<feature type="transmembrane region" description="Helical" evidence="7">
    <location>
        <begin position="102"/>
        <end position="121"/>
    </location>
</feature>
<keyword evidence="9" id="KW-1185">Reference proteome</keyword>
<dbReference type="PANTHER" id="PTHR10332">
    <property type="entry name" value="EQUILIBRATIVE NUCLEOSIDE TRANSPORTER"/>
    <property type="match status" value="1"/>
</dbReference>
<keyword evidence="5 7" id="KW-1133">Transmembrane helix</keyword>
<feature type="transmembrane region" description="Helical" evidence="7">
    <location>
        <begin position="44"/>
        <end position="66"/>
    </location>
</feature>
<dbReference type="OrthoDB" id="1856718at2759"/>
<dbReference type="AlphaFoldDB" id="A0A7R9L3F9"/>
<comment type="subcellular location">
    <subcellularLocation>
        <location evidence="1">Membrane</location>
        <topology evidence="1">Multi-pass membrane protein</topology>
    </subcellularLocation>
</comment>
<organism evidence="8">
    <name type="scientific">Medioppia subpectinata</name>
    <dbReference type="NCBI Taxonomy" id="1979941"/>
    <lineage>
        <taxon>Eukaryota</taxon>
        <taxon>Metazoa</taxon>
        <taxon>Ecdysozoa</taxon>
        <taxon>Arthropoda</taxon>
        <taxon>Chelicerata</taxon>
        <taxon>Arachnida</taxon>
        <taxon>Acari</taxon>
        <taxon>Acariformes</taxon>
        <taxon>Sarcoptiformes</taxon>
        <taxon>Oribatida</taxon>
        <taxon>Brachypylina</taxon>
        <taxon>Oppioidea</taxon>
        <taxon>Oppiidae</taxon>
        <taxon>Medioppia</taxon>
    </lineage>
</organism>
<proteinExistence type="inferred from homology"/>
<reference evidence="8" key="1">
    <citation type="submission" date="2020-11" db="EMBL/GenBank/DDBJ databases">
        <authorList>
            <person name="Tran Van P."/>
        </authorList>
    </citation>
    <scope>NUCLEOTIDE SEQUENCE</scope>
</reference>
<accession>A0A7R9L3F9</accession>
<dbReference type="EMBL" id="CAJPIZ010014085">
    <property type="protein sequence ID" value="CAG2114590.1"/>
    <property type="molecule type" value="Genomic_DNA"/>
</dbReference>
<sequence length="186" mass="20220">MPWNMFINAQKYFEYKLTVHVNNTTSLSEALNDVQTDQTYRNNFLSYLGLAAQLPNVLFNVLNIVFQFGGTNLTLSITAAIVVEVILFIVTILLAMVDSSAWVPEFLVATLATVVVLNTANGVYQNSVYGLAAKLPPKYSNAVVMGSNISGTFTSIINIAAIALSPNLRVAAIYYFLAALLILLAC</sequence>
<feature type="non-terminal residue" evidence="8">
    <location>
        <position position="1"/>
    </location>
</feature>
<evidence type="ECO:0000256" key="1">
    <source>
        <dbReference type="ARBA" id="ARBA00004141"/>
    </source>
</evidence>
<keyword evidence="4 7" id="KW-0812">Transmembrane</keyword>
<evidence type="ECO:0000256" key="6">
    <source>
        <dbReference type="ARBA" id="ARBA00023136"/>
    </source>
</evidence>
<dbReference type="Pfam" id="PF01733">
    <property type="entry name" value="Nucleoside_tran"/>
    <property type="match status" value="1"/>
</dbReference>
<dbReference type="PRINTS" id="PR01130">
    <property type="entry name" value="DERENTRNSPRT"/>
</dbReference>
<dbReference type="Proteomes" id="UP000759131">
    <property type="component" value="Unassembled WGS sequence"/>
</dbReference>
<protein>
    <submittedName>
        <fullName evidence="8">Uncharacterized protein</fullName>
    </submittedName>
</protein>
<evidence type="ECO:0000256" key="4">
    <source>
        <dbReference type="ARBA" id="ARBA00022692"/>
    </source>
</evidence>
<evidence type="ECO:0000256" key="7">
    <source>
        <dbReference type="SAM" id="Phobius"/>
    </source>
</evidence>